<evidence type="ECO:0000313" key="2">
    <source>
        <dbReference type="Proteomes" id="UP001241110"/>
    </source>
</evidence>
<gene>
    <name evidence="1" type="ORF">QNI16_22000</name>
</gene>
<dbReference type="Proteomes" id="UP001241110">
    <property type="component" value="Unassembled WGS sequence"/>
</dbReference>
<name>A0AAE3QPQ3_9BACT</name>
<dbReference type="AlphaFoldDB" id="A0AAE3QPQ3"/>
<evidence type="ECO:0000313" key="1">
    <source>
        <dbReference type="EMBL" id="MDJ1483187.1"/>
    </source>
</evidence>
<dbReference type="Pfam" id="PF16412">
    <property type="entry name" value="DUF5020"/>
    <property type="match status" value="1"/>
</dbReference>
<dbReference type="RefSeq" id="WP_313982816.1">
    <property type="nucleotide sequence ID" value="NZ_JASJOS010000010.1"/>
</dbReference>
<accession>A0AAE3QPQ3</accession>
<sequence>MKKTFILFLLFKVGLLFSQDLQLHYDFRHSVDPKHNTANFPMISFQYFKDVDTNATGSFLLKVQSFLSGDKNNTGQTFIQISQTLKFWKPKVYFSLNYTGGLGIAPPSFGYYLTNSFGAGISYPFQWKGAWLSANLLYRYNAFHKPSHDPQLTFYLGKFFANYKIFVEGSIVAWTENKDQGIDYTKGQKGKKLAFYGDPQIWFRIKKGFFIGSRISLYYHLISQDNKMQAYPTIGTKYQF</sequence>
<reference evidence="1" key="1">
    <citation type="submission" date="2023-05" db="EMBL/GenBank/DDBJ databases">
        <authorList>
            <person name="Zhang X."/>
        </authorList>
    </citation>
    <scope>NUCLEOTIDE SEQUENCE</scope>
    <source>
        <strain evidence="1">YF14B1</strain>
    </source>
</reference>
<comment type="caution">
    <text evidence="1">The sequence shown here is derived from an EMBL/GenBank/DDBJ whole genome shotgun (WGS) entry which is preliminary data.</text>
</comment>
<organism evidence="1 2">
    <name type="scientific">Xanthocytophaga flava</name>
    <dbReference type="NCBI Taxonomy" id="3048013"/>
    <lineage>
        <taxon>Bacteria</taxon>
        <taxon>Pseudomonadati</taxon>
        <taxon>Bacteroidota</taxon>
        <taxon>Cytophagia</taxon>
        <taxon>Cytophagales</taxon>
        <taxon>Rhodocytophagaceae</taxon>
        <taxon>Xanthocytophaga</taxon>
    </lineage>
</organism>
<proteinExistence type="predicted"/>
<protein>
    <submittedName>
        <fullName evidence="1">DUF5020 family protein</fullName>
    </submittedName>
</protein>
<dbReference type="EMBL" id="JASJOS010000010">
    <property type="protein sequence ID" value="MDJ1483187.1"/>
    <property type="molecule type" value="Genomic_DNA"/>
</dbReference>